<accession>A0ABX8UQ45</accession>
<dbReference type="PROSITE" id="PS50995">
    <property type="entry name" value="HTH_MARR_2"/>
    <property type="match status" value="1"/>
</dbReference>
<evidence type="ECO:0000256" key="2">
    <source>
        <dbReference type="ARBA" id="ARBA00023125"/>
    </source>
</evidence>
<keyword evidence="1" id="KW-0805">Transcription regulation</keyword>
<dbReference type="PANTHER" id="PTHR33164:SF95">
    <property type="entry name" value="TRANSCRIPTIONAL REGULATOR"/>
    <property type="match status" value="1"/>
</dbReference>
<dbReference type="PANTHER" id="PTHR33164">
    <property type="entry name" value="TRANSCRIPTIONAL REGULATOR, MARR FAMILY"/>
    <property type="match status" value="1"/>
</dbReference>
<dbReference type="RefSeq" id="WP_219800591.1">
    <property type="nucleotide sequence ID" value="NZ_CP080096.1"/>
</dbReference>
<keyword evidence="6" id="KW-1185">Reference proteome</keyword>
<dbReference type="Proteomes" id="UP000826462">
    <property type="component" value="Chromosome 2"/>
</dbReference>
<dbReference type="PROSITE" id="PS01117">
    <property type="entry name" value="HTH_MARR_1"/>
    <property type="match status" value="1"/>
</dbReference>
<dbReference type="InterPro" id="IPR036388">
    <property type="entry name" value="WH-like_DNA-bd_sf"/>
</dbReference>
<evidence type="ECO:0000256" key="3">
    <source>
        <dbReference type="ARBA" id="ARBA00023163"/>
    </source>
</evidence>
<organism evidence="5 6">
    <name type="scientific">Paraburkholderia edwinii</name>
    <dbReference type="NCBI Taxonomy" id="2861782"/>
    <lineage>
        <taxon>Bacteria</taxon>
        <taxon>Pseudomonadati</taxon>
        <taxon>Pseudomonadota</taxon>
        <taxon>Betaproteobacteria</taxon>
        <taxon>Burkholderiales</taxon>
        <taxon>Burkholderiaceae</taxon>
        <taxon>Paraburkholderia</taxon>
    </lineage>
</organism>
<evidence type="ECO:0000313" key="6">
    <source>
        <dbReference type="Proteomes" id="UP000826462"/>
    </source>
</evidence>
<dbReference type="Gene3D" id="1.10.10.10">
    <property type="entry name" value="Winged helix-like DNA-binding domain superfamily/Winged helix DNA-binding domain"/>
    <property type="match status" value="1"/>
</dbReference>
<dbReference type="SMART" id="SM00347">
    <property type="entry name" value="HTH_MARR"/>
    <property type="match status" value="1"/>
</dbReference>
<dbReference type="EMBL" id="CP080096">
    <property type="protein sequence ID" value="QYD71158.1"/>
    <property type="molecule type" value="Genomic_DNA"/>
</dbReference>
<dbReference type="PRINTS" id="PR00598">
    <property type="entry name" value="HTHMARR"/>
</dbReference>
<evidence type="ECO:0000313" key="5">
    <source>
        <dbReference type="EMBL" id="QYD71158.1"/>
    </source>
</evidence>
<name>A0ABX8UQ45_9BURK</name>
<dbReference type="Pfam" id="PF01047">
    <property type="entry name" value="MarR"/>
    <property type="match status" value="1"/>
</dbReference>
<sequence length="175" mass="20002">MSTTINDETDSRSVREALEAWQARSPLFSRPGFLIRRMHQIHGFLFAEETAQFDVTPVQYSLLTALDALGEIDQNSLAIEIGLERSSVAEVMPRLEGRGLIERRQADYDRRVKLVKLTRQGKRLVAKMAPAVQRAHDRTIEHLPPDERDLFMLQLIRLVEANNANSVVPFRLPQD</sequence>
<reference evidence="5 6" key="1">
    <citation type="submission" date="2021-07" db="EMBL/GenBank/DDBJ databases">
        <title>Paraburkholderia edwinii protects Aspergillus sp. from phenazines by acting as a toxin sponge.</title>
        <authorList>
            <person name="Dahlstrom K.M."/>
            <person name="Newman D.K."/>
        </authorList>
    </citation>
    <scope>NUCLEOTIDE SEQUENCE [LARGE SCALE GENOMIC DNA]</scope>
    <source>
        <strain evidence="5 6">Pe01</strain>
    </source>
</reference>
<dbReference type="InterPro" id="IPR036390">
    <property type="entry name" value="WH_DNA-bd_sf"/>
</dbReference>
<keyword evidence="2" id="KW-0238">DNA-binding</keyword>
<feature type="domain" description="HTH marR-type" evidence="4">
    <location>
        <begin position="24"/>
        <end position="160"/>
    </location>
</feature>
<dbReference type="InterPro" id="IPR000835">
    <property type="entry name" value="HTH_MarR-typ"/>
</dbReference>
<proteinExistence type="predicted"/>
<evidence type="ECO:0000256" key="1">
    <source>
        <dbReference type="ARBA" id="ARBA00023015"/>
    </source>
</evidence>
<keyword evidence="3" id="KW-0804">Transcription</keyword>
<protein>
    <submittedName>
        <fullName evidence="5">MarR family winged helix-turn-helix transcriptional regulator</fullName>
    </submittedName>
</protein>
<dbReference type="SUPFAM" id="SSF46785">
    <property type="entry name" value="Winged helix' DNA-binding domain"/>
    <property type="match status" value="1"/>
</dbReference>
<gene>
    <name evidence="5" type="ORF">KZJ38_29350</name>
</gene>
<evidence type="ECO:0000259" key="4">
    <source>
        <dbReference type="PROSITE" id="PS50995"/>
    </source>
</evidence>
<dbReference type="InterPro" id="IPR023187">
    <property type="entry name" value="Tscrpt_reg_MarR-type_CS"/>
</dbReference>
<dbReference type="InterPro" id="IPR039422">
    <property type="entry name" value="MarR/SlyA-like"/>
</dbReference>